<dbReference type="AlphaFoldDB" id="A0ABC9TQ59"/>
<evidence type="ECO:0000313" key="1">
    <source>
        <dbReference type="EMBL" id="ERI73410.1"/>
    </source>
</evidence>
<dbReference type="EMBL" id="AWSU01000395">
    <property type="protein sequence ID" value="ERI73410.1"/>
    <property type="molecule type" value="Genomic_DNA"/>
</dbReference>
<accession>A0ABC9TQ59</accession>
<reference evidence="1 2" key="1">
    <citation type="submission" date="2013-07" db="EMBL/GenBank/DDBJ databases">
        <authorList>
            <person name="Weinstock G."/>
            <person name="Sodergren E."/>
            <person name="Wylie T."/>
            <person name="Fulton L."/>
            <person name="Fulton R."/>
            <person name="Fronick C."/>
            <person name="O'Laughlin M."/>
            <person name="Godfrey J."/>
            <person name="Miner T."/>
            <person name="Herter B."/>
            <person name="Appelbaum E."/>
            <person name="Cordes M."/>
            <person name="Lek S."/>
            <person name="Wollam A."/>
            <person name="Pepin K.H."/>
            <person name="Palsikar V.B."/>
            <person name="Mitreva M."/>
            <person name="Wilson R.K."/>
        </authorList>
    </citation>
    <scope>NUCLEOTIDE SEQUENCE [LARGE SCALE GENOMIC DNA]</scope>
    <source>
        <strain evidence="1 2">ATCC 14940</strain>
    </source>
</reference>
<gene>
    <name evidence="1" type="ORF">CLOSYM_04929</name>
</gene>
<proteinExistence type="predicted"/>
<protein>
    <submittedName>
        <fullName evidence="1">Uncharacterized protein</fullName>
    </submittedName>
</protein>
<evidence type="ECO:0000313" key="2">
    <source>
        <dbReference type="Proteomes" id="UP000016491"/>
    </source>
</evidence>
<dbReference type="Proteomes" id="UP000016491">
    <property type="component" value="Unassembled WGS sequence"/>
</dbReference>
<comment type="caution">
    <text evidence="1">The sequence shown here is derived from an EMBL/GenBank/DDBJ whole genome shotgun (WGS) entry which is preliminary data.</text>
</comment>
<organism evidence="1 2">
    <name type="scientific">[Clostridium] symbiosum ATCC 14940</name>
    <dbReference type="NCBI Taxonomy" id="411472"/>
    <lineage>
        <taxon>Bacteria</taxon>
        <taxon>Bacillati</taxon>
        <taxon>Bacillota</taxon>
        <taxon>Clostridia</taxon>
        <taxon>Lachnospirales</taxon>
        <taxon>Lachnospiraceae</taxon>
        <taxon>Otoolea</taxon>
    </lineage>
</organism>
<name>A0ABC9TQ59_CLOSY</name>
<sequence length="59" mass="6747">MFIHKSLLTRKEKISPHRNIFSLISVINFIDMIPRSAEQSGINGVKRPFAPNIIDIDIN</sequence>